<dbReference type="Pfam" id="PF03466">
    <property type="entry name" value="LysR_substrate"/>
    <property type="match status" value="1"/>
</dbReference>
<reference evidence="6 7" key="1">
    <citation type="submission" date="2014-01" db="EMBL/GenBank/DDBJ databases">
        <title>Full genme sequencing of cellulolytic bacterium Gynuella sunshinyii YC6258T gen. nov., sp. nov.</title>
        <authorList>
            <person name="Khan H."/>
            <person name="Chung E.J."/>
            <person name="Chung Y.R."/>
        </authorList>
    </citation>
    <scope>NUCLEOTIDE SEQUENCE [LARGE SCALE GENOMIC DNA]</scope>
    <source>
        <strain evidence="6 7">YC6258</strain>
    </source>
</reference>
<keyword evidence="3" id="KW-0238">DNA-binding</keyword>
<dbReference type="OrthoDB" id="9785745at2"/>
<evidence type="ECO:0000256" key="2">
    <source>
        <dbReference type="ARBA" id="ARBA00023015"/>
    </source>
</evidence>
<dbReference type="KEGG" id="gsn:YC6258_00385"/>
<dbReference type="Gene3D" id="1.10.10.10">
    <property type="entry name" value="Winged helix-like DNA-binding domain superfamily/Winged helix DNA-binding domain"/>
    <property type="match status" value="1"/>
</dbReference>
<dbReference type="PANTHER" id="PTHR30126">
    <property type="entry name" value="HTH-TYPE TRANSCRIPTIONAL REGULATOR"/>
    <property type="match status" value="1"/>
</dbReference>
<sequence>MHTLNLAQLSTFIKVTELGSFSAAADYLDLSQPAVSLQIRQLEQLLGVRLLERVGRKVSATAAGEELLRHAYQIQQQVDIAWQSLSPHQHGSVGRLRIGTGATACIYLLPPLLQQLKQHMPGLDITVQTGNSSDILKRLENNVLDLALVTMPVNGRAFAWKEICCDEFVAVYPESQHHPDQTFTAESLAEMPLLLYEAGGNTRNIIDQWFTQAGQVVKPIMELGSVEAIKRLTAAGLGWSILPHLAVQDATRSDGLKIHPLNPRLERTLALAMRQDKPVSKGMRCLIGLLRQKDNQHS</sequence>
<evidence type="ECO:0000313" key="6">
    <source>
        <dbReference type="EMBL" id="AJQ92435.1"/>
    </source>
</evidence>
<gene>
    <name evidence="6" type="ORF">YC6258_00385</name>
</gene>
<accession>A0A0C5UYP2</accession>
<proteinExistence type="inferred from homology"/>
<keyword evidence="4" id="KW-0804">Transcription</keyword>
<dbReference type="InterPro" id="IPR000847">
    <property type="entry name" value="LysR_HTH_N"/>
</dbReference>
<dbReference type="FunFam" id="1.10.10.10:FF:000001">
    <property type="entry name" value="LysR family transcriptional regulator"/>
    <property type="match status" value="1"/>
</dbReference>
<organism evidence="6 7">
    <name type="scientific">Gynuella sunshinyii YC6258</name>
    <dbReference type="NCBI Taxonomy" id="1445510"/>
    <lineage>
        <taxon>Bacteria</taxon>
        <taxon>Pseudomonadati</taxon>
        <taxon>Pseudomonadota</taxon>
        <taxon>Gammaproteobacteria</taxon>
        <taxon>Oceanospirillales</taxon>
        <taxon>Saccharospirillaceae</taxon>
        <taxon>Gynuella</taxon>
    </lineage>
</organism>
<evidence type="ECO:0000256" key="1">
    <source>
        <dbReference type="ARBA" id="ARBA00009437"/>
    </source>
</evidence>
<evidence type="ECO:0000256" key="4">
    <source>
        <dbReference type="ARBA" id="ARBA00023163"/>
    </source>
</evidence>
<dbReference type="GO" id="GO:0003700">
    <property type="term" value="F:DNA-binding transcription factor activity"/>
    <property type="evidence" value="ECO:0007669"/>
    <property type="project" value="InterPro"/>
</dbReference>
<keyword evidence="2" id="KW-0805">Transcription regulation</keyword>
<keyword evidence="7" id="KW-1185">Reference proteome</keyword>
<comment type="similarity">
    <text evidence="1">Belongs to the LysR transcriptional regulatory family.</text>
</comment>
<dbReference type="GO" id="GO:0000976">
    <property type="term" value="F:transcription cis-regulatory region binding"/>
    <property type="evidence" value="ECO:0007669"/>
    <property type="project" value="TreeGrafter"/>
</dbReference>
<dbReference type="InterPro" id="IPR036388">
    <property type="entry name" value="WH-like_DNA-bd_sf"/>
</dbReference>
<dbReference type="PROSITE" id="PS50931">
    <property type="entry name" value="HTH_LYSR"/>
    <property type="match status" value="1"/>
</dbReference>
<name>A0A0C5UYP2_9GAMM</name>
<dbReference type="PANTHER" id="PTHR30126:SF39">
    <property type="entry name" value="HTH-TYPE TRANSCRIPTIONAL REGULATOR CYSL"/>
    <property type="match status" value="1"/>
</dbReference>
<dbReference type="Pfam" id="PF00126">
    <property type="entry name" value="HTH_1"/>
    <property type="match status" value="1"/>
</dbReference>
<dbReference type="InterPro" id="IPR036390">
    <property type="entry name" value="WH_DNA-bd_sf"/>
</dbReference>
<evidence type="ECO:0000313" key="7">
    <source>
        <dbReference type="Proteomes" id="UP000032266"/>
    </source>
</evidence>
<dbReference type="Proteomes" id="UP000032266">
    <property type="component" value="Chromosome"/>
</dbReference>
<dbReference type="SUPFAM" id="SSF53850">
    <property type="entry name" value="Periplasmic binding protein-like II"/>
    <property type="match status" value="1"/>
</dbReference>
<feature type="domain" description="HTH lysR-type" evidence="5">
    <location>
        <begin position="4"/>
        <end position="61"/>
    </location>
</feature>
<protein>
    <submittedName>
        <fullName evidence="6">Transcriptional regulator</fullName>
    </submittedName>
</protein>
<dbReference type="Gene3D" id="3.40.190.10">
    <property type="entry name" value="Periplasmic binding protein-like II"/>
    <property type="match status" value="2"/>
</dbReference>
<dbReference type="PRINTS" id="PR00039">
    <property type="entry name" value="HTHLYSR"/>
</dbReference>
<dbReference type="RefSeq" id="WP_044615496.1">
    <property type="nucleotide sequence ID" value="NZ_CP007142.1"/>
</dbReference>
<dbReference type="STRING" id="1445510.YC6258_00385"/>
<dbReference type="SUPFAM" id="SSF46785">
    <property type="entry name" value="Winged helix' DNA-binding domain"/>
    <property type="match status" value="1"/>
</dbReference>
<evidence type="ECO:0000256" key="3">
    <source>
        <dbReference type="ARBA" id="ARBA00023125"/>
    </source>
</evidence>
<dbReference type="AlphaFoldDB" id="A0A0C5UYP2"/>
<dbReference type="HOGENOM" id="CLU_039613_6_1_6"/>
<dbReference type="InterPro" id="IPR005119">
    <property type="entry name" value="LysR_subst-bd"/>
</dbReference>
<dbReference type="CDD" id="cd05466">
    <property type="entry name" value="PBP2_LTTR_substrate"/>
    <property type="match status" value="1"/>
</dbReference>
<evidence type="ECO:0000259" key="5">
    <source>
        <dbReference type="PROSITE" id="PS50931"/>
    </source>
</evidence>
<dbReference type="PATRIC" id="fig|1445510.3.peg.374"/>
<dbReference type="EMBL" id="CP007142">
    <property type="protein sequence ID" value="AJQ92435.1"/>
    <property type="molecule type" value="Genomic_DNA"/>
</dbReference>